<organism evidence="3 4">
    <name type="scientific">Zavarzinia aquatilis</name>
    <dbReference type="NCBI Taxonomy" id="2211142"/>
    <lineage>
        <taxon>Bacteria</taxon>
        <taxon>Pseudomonadati</taxon>
        <taxon>Pseudomonadota</taxon>
        <taxon>Alphaproteobacteria</taxon>
        <taxon>Rhodospirillales</taxon>
        <taxon>Zavarziniaceae</taxon>
        <taxon>Zavarzinia</taxon>
    </lineage>
</organism>
<evidence type="ECO:0000256" key="1">
    <source>
        <dbReference type="ARBA" id="ARBA00023002"/>
    </source>
</evidence>
<name>A0A317EGB0_9PROT</name>
<gene>
    <name evidence="3" type="ORF">DKG74_06170</name>
</gene>
<dbReference type="Gene3D" id="3.50.50.60">
    <property type="entry name" value="FAD/NAD(P)-binding domain"/>
    <property type="match status" value="1"/>
</dbReference>
<feature type="domain" description="FAD dependent oxidoreductase" evidence="2">
    <location>
        <begin position="34"/>
        <end position="384"/>
    </location>
</feature>
<dbReference type="Proteomes" id="UP000245461">
    <property type="component" value="Unassembled WGS sequence"/>
</dbReference>
<dbReference type="OrthoDB" id="9806601at2"/>
<dbReference type="AlphaFoldDB" id="A0A317EGB0"/>
<dbReference type="RefSeq" id="WP_109903697.1">
    <property type="nucleotide sequence ID" value="NZ_QGLE01000002.1"/>
</dbReference>
<comment type="caution">
    <text evidence="3">The sequence shown here is derived from an EMBL/GenBank/DDBJ whole genome shotgun (WGS) entry which is preliminary data.</text>
</comment>
<accession>A0A317EGB0</accession>
<dbReference type="EMBL" id="QGLE01000002">
    <property type="protein sequence ID" value="PWR25344.1"/>
    <property type="molecule type" value="Genomic_DNA"/>
</dbReference>
<evidence type="ECO:0000313" key="3">
    <source>
        <dbReference type="EMBL" id="PWR25344.1"/>
    </source>
</evidence>
<protein>
    <submittedName>
        <fullName evidence="3">FAD-dependent oxidoreductase</fullName>
    </submittedName>
</protein>
<dbReference type="GO" id="GO:0016491">
    <property type="term" value="F:oxidoreductase activity"/>
    <property type="evidence" value="ECO:0007669"/>
    <property type="project" value="UniProtKB-KW"/>
</dbReference>
<dbReference type="PANTHER" id="PTHR13847:SF281">
    <property type="entry name" value="FAD DEPENDENT OXIDOREDUCTASE DOMAIN-CONTAINING PROTEIN"/>
    <property type="match status" value="1"/>
</dbReference>
<reference evidence="3 4" key="1">
    <citation type="submission" date="2018-05" db="EMBL/GenBank/DDBJ databases">
        <title>Zavarzinia sp. HR-AS.</title>
        <authorList>
            <person name="Lee Y."/>
            <person name="Jeon C.O."/>
        </authorList>
    </citation>
    <scope>NUCLEOTIDE SEQUENCE [LARGE SCALE GENOMIC DNA]</scope>
    <source>
        <strain evidence="3 4">HR-AS</strain>
    </source>
</reference>
<dbReference type="SUPFAM" id="SSF51905">
    <property type="entry name" value="FAD/NAD(P)-binding domain"/>
    <property type="match status" value="1"/>
</dbReference>
<dbReference type="Gene3D" id="3.30.9.10">
    <property type="entry name" value="D-Amino Acid Oxidase, subunit A, domain 2"/>
    <property type="match status" value="1"/>
</dbReference>
<sequence>MVSVSPAPPPGTVYAATCPPLPEQPVLREAVTADVCVIGGGFTGLAAALRLAQAGRDVVLLEAGRVGDGASGRNGGHASTGLRLKQEELERLYGLEVAHRLWDVALDAMTHFQGLIASGLDCDYTPGVYRLEHRPRAVEALSRHAEHMRRHYGFEALTPLGPADIRQRVASDAYCGGLHDAASGHVQPLKLALGLARRALEAGVRVFEATPALAVRDGVPAGIVTPGGKVTARQVIHAGNGMTSGLVSAIDRHVMPIRNYILATEPLPPPLAASLIAGGAAASDSRFVVYYFRVDRNRRLVFGGGETYSYRDPRNLADFVRRHMLRVFPQLGGVAVAHAWGGTLGITMSRMPYVRRIGEAGLAAGGFSGRGVVLAPYMGQVLAEAALGRSAVFDLFAGLPAQAFPGGPALRAPLLAAGMAYYRLRDRLGL</sequence>
<evidence type="ECO:0000313" key="4">
    <source>
        <dbReference type="Proteomes" id="UP000245461"/>
    </source>
</evidence>
<dbReference type="InterPro" id="IPR006076">
    <property type="entry name" value="FAD-dep_OxRdtase"/>
</dbReference>
<proteinExistence type="predicted"/>
<dbReference type="PANTHER" id="PTHR13847">
    <property type="entry name" value="SARCOSINE DEHYDROGENASE-RELATED"/>
    <property type="match status" value="1"/>
</dbReference>
<dbReference type="InterPro" id="IPR036188">
    <property type="entry name" value="FAD/NAD-bd_sf"/>
</dbReference>
<dbReference type="Pfam" id="PF01266">
    <property type="entry name" value="DAO"/>
    <property type="match status" value="1"/>
</dbReference>
<keyword evidence="4" id="KW-1185">Reference proteome</keyword>
<dbReference type="GO" id="GO:0005737">
    <property type="term" value="C:cytoplasm"/>
    <property type="evidence" value="ECO:0007669"/>
    <property type="project" value="TreeGrafter"/>
</dbReference>
<keyword evidence="1" id="KW-0560">Oxidoreductase</keyword>
<evidence type="ECO:0000259" key="2">
    <source>
        <dbReference type="Pfam" id="PF01266"/>
    </source>
</evidence>